<dbReference type="PANTHER" id="PTHR16172:SF27">
    <property type="entry name" value="FI19426P1"/>
    <property type="match status" value="1"/>
</dbReference>
<evidence type="ECO:0000256" key="6">
    <source>
        <dbReference type="SAM" id="Phobius"/>
    </source>
</evidence>
<reference evidence="8" key="1">
    <citation type="submission" date="2020-11" db="EMBL/GenBank/DDBJ databases">
        <authorList>
            <person name="Tran Van P."/>
        </authorList>
    </citation>
    <scope>NUCLEOTIDE SEQUENCE</scope>
</reference>
<name>A0A7R8XHF0_9CRUS</name>
<dbReference type="EMBL" id="LR900929">
    <property type="protein sequence ID" value="CAD7247303.1"/>
    <property type="molecule type" value="Genomic_DNA"/>
</dbReference>
<evidence type="ECO:0000256" key="5">
    <source>
        <dbReference type="ARBA" id="ARBA00023136"/>
    </source>
</evidence>
<dbReference type="InterPro" id="IPR036259">
    <property type="entry name" value="MFS_trans_sf"/>
</dbReference>
<feature type="transmembrane region" description="Helical" evidence="6">
    <location>
        <begin position="400"/>
        <end position="420"/>
    </location>
</feature>
<dbReference type="GO" id="GO:0016020">
    <property type="term" value="C:membrane"/>
    <property type="evidence" value="ECO:0007669"/>
    <property type="project" value="UniProtKB-SubCell"/>
</dbReference>
<feature type="domain" description="Major facilitator superfamily associated" evidence="7">
    <location>
        <begin position="7"/>
        <end position="518"/>
    </location>
</feature>
<evidence type="ECO:0000256" key="4">
    <source>
        <dbReference type="ARBA" id="ARBA00022989"/>
    </source>
</evidence>
<dbReference type="AlphaFoldDB" id="A0A7R8XHF0"/>
<dbReference type="InterPro" id="IPR051717">
    <property type="entry name" value="MFS_MFSD6"/>
</dbReference>
<evidence type="ECO:0000313" key="9">
    <source>
        <dbReference type="Proteomes" id="UP000677054"/>
    </source>
</evidence>
<dbReference type="Pfam" id="PF12832">
    <property type="entry name" value="MFS_1_like"/>
    <property type="match status" value="1"/>
</dbReference>
<evidence type="ECO:0000256" key="2">
    <source>
        <dbReference type="ARBA" id="ARBA00005241"/>
    </source>
</evidence>
<evidence type="ECO:0000313" key="8">
    <source>
        <dbReference type="EMBL" id="CAD7247303.1"/>
    </source>
</evidence>
<accession>A0A7R8XHF0</accession>
<evidence type="ECO:0000256" key="3">
    <source>
        <dbReference type="ARBA" id="ARBA00022692"/>
    </source>
</evidence>
<comment type="similarity">
    <text evidence="2">Belongs to the major facilitator superfamily. MFSD6 family.</text>
</comment>
<feature type="transmembrane region" description="Helical" evidence="6">
    <location>
        <begin position="526"/>
        <end position="546"/>
    </location>
</feature>
<feature type="transmembrane region" description="Helical" evidence="6">
    <location>
        <begin position="49"/>
        <end position="69"/>
    </location>
</feature>
<dbReference type="InterPro" id="IPR024989">
    <property type="entry name" value="MFS_assoc_dom"/>
</dbReference>
<sequence length="572" mass="61631">MLHLSGVKGVSDQETTLANALPALLVILGPPVAGLAVDKGLGRPRGFLAASLVLTGIVTPLLLLVPPLGKHAPRPPRISLTCSAEGAAVVVERCAGRGCLDNKGGAILFEFLVHGCRFRCGENSTFWGYPHLCTVGSSGSDLCRVMNPDPALETPLRIRSPLSRYVKREDSCLYPLVLYYLNGEEYSGLKCRQLADDCSVECDVDGEMNATRRVGSRSLGSTAEPEADHLADNVLTEPICDSRPVFPWALWIYLFLRTFVELLPATAFALLNAAVLRSVGGTRIDREVVWGLASMAGFASLCGYLLDFHAEVFGVQDLAPSFYSLAVLMLLAAILTAALPRHCSKTGAEHGKRKSGCGTARDASFLGIGISAVLLGMSLGVFQMILPVDPIPILTDSPHLSNGILVACGVLPALPLMLLFTPLVKMAGEAHLIFAAFAIQSIRFAGYSYLESGSYWVMGLEALSSVSHYVAWWVLVVLTYKTFGHSYAATSQGILTALHFGLGRGLGVLLVGFGGSQWGARQTLRGGSAACAGFSFLFLCLYHLYLKIRGWWRQRRFHHRYQSQGDSIPSPR</sequence>
<evidence type="ECO:0000256" key="1">
    <source>
        <dbReference type="ARBA" id="ARBA00004141"/>
    </source>
</evidence>
<feature type="transmembrane region" description="Helical" evidence="6">
    <location>
        <begin position="288"/>
        <end position="306"/>
    </location>
</feature>
<dbReference type="SUPFAM" id="SSF103473">
    <property type="entry name" value="MFS general substrate transporter"/>
    <property type="match status" value="1"/>
</dbReference>
<dbReference type="PANTHER" id="PTHR16172">
    <property type="entry name" value="MAJOR FACILITATOR SUPERFAMILY DOMAIN-CONTAINING PROTEIN 6-LIKE"/>
    <property type="match status" value="1"/>
</dbReference>
<protein>
    <recommendedName>
        <fullName evidence="7">Major facilitator superfamily associated domain-containing protein</fullName>
    </recommendedName>
</protein>
<organism evidence="8">
    <name type="scientific">Darwinula stevensoni</name>
    <dbReference type="NCBI Taxonomy" id="69355"/>
    <lineage>
        <taxon>Eukaryota</taxon>
        <taxon>Metazoa</taxon>
        <taxon>Ecdysozoa</taxon>
        <taxon>Arthropoda</taxon>
        <taxon>Crustacea</taxon>
        <taxon>Oligostraca</taxon>
        <taxon>Ostracoda</taxon>
        <taxon>Podocopa</taxon>
        <taxon>Podocopida</taxon>
        <taxon>Darwinulocopina</taxon>
        <taxon>Darwinuloidea</taxon>
        <taxon>Darwinulidae</taxon>
        <taxon>Darwinula</taxon>
    </lineage>
</organism>
<dbReference type="Gene3D" id="1.20.1250.20">
    <property type="entry name" value="MFS general substrate transporter like domains"/>
    <property type="match status" value="1"/>
</dbReference>
<keyword evidence="5 6" id="KW-0472">Membrane</keyword>
<feature type="transmembrane region" description="Helical" evidence="6">
    <location>
        <begin position="501"/>
        <end position="520"/>
    </location>
</feature>
<feature type="transmembrane region" description="Helical" evidence="6">
    <location>
        <begin position="318"/>
        <end position="342"/>
    </location>
</feature>
<gene>
    <name evidence="8" type="ORF">DSTB1V02_LOCUS7137</name>
</gene>
<evidence type="ECO:0000259" key="7">
    <source>
        <dbReference type="Pfam" id="PF12832"/>
    </source>
</evidence>
<feature type="transmembrane region" description="Helical" evidence="6">
    <location>
        <begin position="363"/>
        <end position="388"/>
    </location>
</feature>
<proteinExistence type="inferred from homology"/>
<keyword evidence="3 6" id="KW-0812">Transmembrane</keyword>
<dbReference type="Proteomes" id="UP000677054">
    <property type="component" value="Unassembled WGS sequence"/>
</dbReference>
<keyword evidence="4 6" id="KW-1133">Transmembrane helix</keyword>
<comment type="subcellular location">
    <subcellularLocation>
        <location evidence="1">Membrane</location>
        <topology evidence="1">Multi-pass membrane protein</topology>
    </subcellularLocation>
</comment>
<feature type="transmembrane region" description="Helical" evidence="6">
    <location>
        <begin position="432"/>
        <end position="450"/>
    </location>
</feature>
<feature type="transmembrane region" description="Helical" evidence="6">
    <location>
        <begin position="20"/>
        <end position="37"/>
    </location>
</feature>
<keyword evidence="9" id="KW-1185">Reference proteome</keyword>
<dbReference type="EMBL" id="CAJPEV010001412">
    <property type="protein sequence ID" value="CAG0892492.1"/>
    <property type="molecule type" value="Genomic_DNA"/>
</dbReference>
<feature type="transmembrane region" description="Helical" evidence="6">
    <location>
        <begin position="248"/>
        <end position="276"/>
    </location>
</feature>